<proteinExistence type="inferred from homology"/>
<dbReference type="PROSITE" id="PS00873">
    <property type="entry name" value="NA_ALANINE_SYMP"/>
    <property type="match status" value="1"/>
</dbReference>
<feature type="transmembrane region" description="Helical" evidence="8">
    <location>
        <begin position="186"/>
        <end position="204"/>
    </location>
</feature>
<dbReference type="GO" id="GO:0005283">
    <property type="term" value="F:amino acid:sodium symporter activity"/>
    <property type="evidence" value="ECO:0007669"/>
    <property type="project" value="InterPro"/>
</dbReference>
<name>A0A7V2F6M0_RHOMR</name>
<keyword evidence="8" id="KW-0769">Symport</keyword>
<reference evidence="9" key="1">
    <citation type="journal article" date="2020" name="mSystems">
        <title>Genome- and Community-Level Interaction Insights into Carbon Utilization and Element Cycling Functions of Hydrothermarchaeota in Hydrothermal Sediment.</title>
        <authorList>
            <person name="Zhou Z."/>
            <person name="Liu Y."/>
            <person name="Xu W."/>
            <person name="Pan J."/>
            <person name="Luo Z.H."/>
            <person name="Li M."/>
        </authorList>
    </citation>
    <scope>NUCLEOTIDE SEQUENCE [LARGE SCALE GENOMIC DNA]</scope>
    <source>
        <strain evidence="9">SpSt-143</strain>
    </source>
</reference>
<feature type="transmembrane region" description="Helical" evidence="8">
    <location>
        <begin position="255"/>
        <end position="274"/>
    </location>
</feature>
<evidence type="ECO:0000256" key="3">
    <source>
        <dbReference type="ARBA" id="ARBA00022448"/>
    </source>
</evidence>
<evidence type="ECO:0000313" key="9">
    <source>
        <dbReference type="EMBL" id="HER95450.1"/>
    </source>
</evidence>
<feature type="transmembrane region" description="Helical" evidence="8">
    <location>
        <begin position="216"/>
        <end position="235"/>
    </location>
</feature>
<keyword evidence="5 8" id="KW-0812">Transmembrane</keyword>
<evidence type="ECO:0000256" key="5">
    <source>
        <dbReference type="ARBA" id="ARBA00022692"/>
    </source>
</evidence>
<comment type="similarity">
    <text evidence="2 8">Belongs to the alanine or glycine:cation symporter (AGCS) (TC 2.A.25) family.</text>
</comment>
<dbReference type="Gene3D" id="1.20.1740.10">
    <property type="entry name" value="Amino acid/polyamine transporter I"/>
    <property type="match status" value="1"/>
</dbReference>
<feature type="transmembrane region" description="Helical" evidence="8">
    <location>
        <begin position="14"/>
        <end position="32"/>
    </location>
</feature>
<gene>
    <name evidence="9" type="ORF">ENO59_02885</name>
</gene>
<dbReference type="EMBL" id="DSGB01000003">
    <property type="protein sequence ID" value="HER95450.1"/>
    <property type="molecule type" value="Genomic_DNA"/>
</dbReference>
<keyword evidence="7 8" id="KW-0472">Membrane</keyword>
<feature type="transmembrane region" description="Helical" evidence="8">
    <location>
        <begin position="451"/>
        <end position="473"/>
    </location>
</feature>
<dbReference type="PANTHER" id="PTHR30330:SF3">
    <property type="entry name" value="TRANSCRIPTIONAL REGULATOR, LRP FAMILY"/>
    <property type="match status" value="1"/>
</dbReference>
<evidence type="ECO:0000256" key="8">
    <source>
        <dbReference type="RuleBase" id="RU363064"/>
    </source>
</evidence>
<keyword evidence="3 8" id="KW-0813">Transport</keyword>
<evidence type="ECO:0000256" key="7">
    <source>
        <dbReference type="ARBA" id="ARBA00023136"/>
    </source>
</evidence>
<comment type="caution">
    <text evidence="9">The sequence shown here is derived from an EMBL/GenBank/DDBJ whole genome shotgun (WGS) entry which is preliminary data.</text>
</comment>
<protein>
    <submittedName>
        <fullName evidence="9">Sodium:alanine symporter family protein</fullName>
    </submittedName>
</protein>
<comment type="subcellular location">
    <subcellularLocation>
        <location evidence="1 8">Cell membrane</location>
        <topology evidence="1 8">Multi-pass membrane protein</topology>
    </subcellularLocation>
</comment>
<organism evidence="9">
    <name type="scientific">Rhodothermus marinus</name>
    <name type="common">Rhodothermus obamensis</name>
    <dbReference type="NCBI Taxonomy" id="29549"/>
    <lineage>
        <taxon>Bacteria</taxon>
        <taxon>Pseudomonadati</taxon>
        <taxon>Rhodothermota</taxon>
        <taxon>Rhodothermia</taxon>
        <taxon>Rhodothermales</taxon>
        <taxon>Rhodothermaceae</taxon>
        <taxon>Rhodothermus</taxon>
    </lineage>
</organism>
<sequence length="575" mass="62096">MEVLSQIISQLNSFLAPVLVVGLLGAGLFLTLRLRFIQIRKLGHGFAVTSGKYDDPNEPGDVPHFQALTTALSATVGVGNIAGVAIAIHVGGPGALFWMWVTAFLGMATKYSEVTLAQHFRVPVTSDGKVWAGSVAGGPMYYIERGLGWKPVAVFFAFMLMLTSFMTGNAVQANTIATQFRDTLGIETWITGLITATLVGLVIIGGIRRIGAVTGVLAPLMAGIYVTAALVILVINWDQLLPAFATIFREAFNPTAGVAGTGMGALLTTLTYGVQRGLFSNEAGQGSAPIAHSAAKTDEPVSEGVVALLEPFIDTIVICTMTGLVIVITGVWNDRVPSALPLRDVNISYVVGDDVQGYRRVATPEAIRYVDGRPLEGQPQLAYFSVGVPRLFVDRAQTQPFTGTLYPLRAQAQGDNGQLYTTLYGDAVRSSAPLTTLGFERGLADIGLSGLAQYIVLLSVFLFAISTSISWSYYGDRCAYYLFGTRGIVPYKVVYLIMHFLGAVVAVTTIWGIGDVALALVTLPNVISLVMLSGLLKKLTDSYFERQPWRENYEVHRRLVEEQRRKKLETQARKP</sequence>
<dbReference type="AlphaFoldDB" id="A0A7V2F6M0"/>
<evidence type="ECO:0000256" key="1">
    <source>
        <dbReference type="ARBA" id="ARBA00004651"/>
    </source>
</evidence>
<keyword evidence="6 8" id="KW-1133">Transmembrane helix</keyword>
<accession>A0A7V2F6M0</accession>
<keyword evidence="4 8" id="KW-1003">Cell membrane</keyword>
<evidence type="ECO:0000256" key="6">
    <source>
        <dbReference type="ARBA" id="ARBA00022989"/>
    </source>
</evidence>
<feature type="transmembrane region" description="Helical" evidence="8">
    <location>
        <begin position="493"/>
        <end position="511"/>
    </location>
</feature>
<dbReference type="InterPro" id="IPR001463">
    <property type="entry name" value="Na/Ala_symport"/>
</dbReference>
<feature type="transmembrane region" description="Helical" evidence="8">
    <location>
        <begin position="517"/>
        <end position="536"/>
    </location>
</feature>
<dbReference type="PANTHER" id="PTHR30330">
    <property type="entry name" value="AGSS FAMILY TRANSPORTER, SODIUM-ALANINE"/>
    <property type="match status" value="1"/>
</dbReference>
<evidence type="ECO:0000256" key="4">
    <source>
        <dbReference type="ARBA" id="ARBA00022475"/>
    </source>
</evidence>
<dbReference type="Pfam" id="PF01235">
    <property type="entry name" value="Na_Ala_symp"/>
    <property type="match status" value="1"/>
</dbReference>
<evidence type="ECO:0000256" key="2">
    <source>
        <dbReference type="ARBA" id="ARBA00009261"/>
    </source>
</evidence>
<dbReference type="PRINTS" id="PR00175">
    <property type="entry name" value="NAALASMPORT"/>
</dbReference>
<feature type="transmembrane region" description="Helical" evidence="8">
    <location>
        <begin position="147"/>
        <end position="166"/>
    </location>
</feature>
<dbReference type="GO" id="GO:0005886">
    <property type="term" value="C:plasma membrane"/>
    <property type="evidence" value="ECO:0007669"/>
    <property type="project" value="UniProtKB-SubCell"/>
</dbReference>
<dbReference type="NCBIfam" id="TIGR00835">
    <property type="entry name" value="agcS"/>
    <property type="match status" value="1"/>
</dbReference>